<evidence type="ECO:0000259" key="1">
    <source>
        <dbReference type="PROSITE" id="PS51186"/>
    </source>
</evidence>
<dbReference type="SUPFAM" id="SSF55729">
    <property type="entry name" value="Acyl-CoA N-acyltransferases (Nat)"/>
    <property type="match status" value="2"/>
</dbReference>
<dbReference type="CDD" id="cd04301">
    <property type="entry name" value="NAT_SF"/>
    <property type="match status" value="1"/>
</dbReference>
<dbReference type="Proteomes" id="UP000548476">
    <property type="component" value="Unassembled WGS sequence"/>
</dbReference>
<proteinExistence type="predicted"/>
<keyword evidence="2" id="KW-0808">Transferase</keyword>
<dbReference type="Gene3D" id="3.40.630.30">
    <property type="match status" value="1"/>
</dbReference>
<dbReference type="GO" id="GO:0016747">
    <property type="term" value="F:acyltransferase activity, transferring groups other than amino-acyl groups"/>
    <property type="evidence" value="ECO:0007669"/>
    <property type="project" value="InterPro"/>
</dbReference>
<protein>
    <submittedName>
        <fullName evidence="2">GNAT superfamily N-acetyltransferase</fullName>
    </submittedName>
</protein>
<dbReference type="InterPro" id="IPR000182">
    <property type="entry name" value="GNAT_dom"/>
</dbReference>
<dbReference type="AlphaFoldDB" id="A0A841G5K6"/>
<feature type="domain" description="N-acetyltransferase" evidence="1">
    <location>
        <begin position="4"/>
        <end position="168"/>
    </location>
</feature>
<comment type="caution">
    <text evidence="2">The sequence shown here is derived from an EMBL/GenBank/DDBJ whole genome shotgun (WGS) entry which is preliminary data.</text>
</comment>
<dbReference type="Pfam" id="PF00583">
    <property type="entry name" value="Acetyltransf_1"/>
    <property type="match status" value="1"/>
</dbReference>
<gene>
    <name evidence="2" type="ORF">HNR73_007274</name>
</gene>
<dbReference type="InterPro" id="IPR016181">
    <property type="entry name" value="Acyl_CoA_acyltransferase"/>
</dbReference>
<dbReference type="PROSITE" id="PS51186">
    <property type="entry name" value="GNAT"/>
    <property type="match status" value="1"/>
</dbReference>
<accession>A0A841G5K6</accession>
<keyword evidence="3" id="KW-1185">Reference proteome</keyword>
<evidence type="ECO:0000313" key="2">
    <source>
        <dbReference type="EMBL" id="MBB6039380.1"/>
    </source>
</evidence>
<reference evidence="2 3" key="1">
    <citation type="submission" date="2020-08" db="EMBL/GenBank/DDBJ databases">
        <title>Genomic Encyclopedia of Type Strains, Phase IV (KMG-IV): sequencing the most valuable type-strain genomes for metagenomic binning, comparative biology and taxonomic classification.</title>
        <authorList>
            <person name="Goeker M."/>
        </authorList>
    </citation>
    <scope>NUCLEOTIDE SEQUENCE [LARGE SCALE GENOMIC DNA]</scope>
    <source>
        <strain evidence="2 3">YIM 65646</strain>
    </source>
</reference>
<dbReference type="RefSeq" id="WP_184792470.1">
    <property type="nucleotide sequence ID" value="NZ_BONT01000077.1"/>
</dbReference>
<sequence length="340" mass="38755">MTDIKISTLSATDLAGIDQWLDTIQSSWRVDLPLFPAPSKPNLMINLMLPTESTRTEYLTAIVDDRVVGVAEVSFPLKDNLHLVEFELDVHPEYRRRGVATALLRRIEELGAADGRRTYMIYAPDRMREDYPEHVAGKALLEKNGYVKGLDEVRRTADLDLVPAAELDAMLARAWEKAEGYELVQWVNHAPDDVVDGIAYLDGRLLQDAPMGTLDMEPMKVDAERIREGERRSDTRGSLRVNTVVRHIESGTVAGWTDIVVHAGVEEHAWQGITIVDPDHRGHRIGTIVKIVNHRFVRDYRPHVKYVHTWNAEENDFMISINEAIGYRVQERWVAYQKKV</sequence>
<organism evidence="2 3">
    <name type="scientific">Phytomonospora endophytica</name>
    <dbReference type="NCBI Taxonomy" id="714109"/>
    <lineage>
        <taxon>Bacteria</taxon>
        <taxon>Bacillati</taxon>
        <taxon>Actinomycetota</taxon>
        <taxon>Actinomycetes</taxon>
        <taxon>Micromonosporales</taxon>
        <taxon>Micromonosporaceae</taxon>
        <taxon>Phytomonospora</taxon>
    </lineage>
</organism>
<dbReference type="EMBL" id="JACHGT010000021">
    <property type="protein sequence ID" value="MBB6039380.1"/>
    <property type="molecule type" value="Genomic_DNA"/>
</dbReference>
<evidence type="ECO:0000313" key="3">
    <source>
        <dbReference type="Proteomes" id="UP000548476"/>
    </source>
</evidence>
<name>A0A841G5K6_9ACTN</name>